<evidence type="ECO:0000259" key="1">
    <source>
        <dbReference type="PROSITE" id="PS50819"/>
    </source>
</evidence>
<dbReference type="InterPro" id="IPR004860">
    <property type="entry name" value="LAGLIDADG_dom"/>
</dbReference>
<feature type="domain" description="DOD-type homing endonuclease" evidence="1">
    <location>
        <begin position="80"/>
        <end position="209"/>
    </location>
</feature>
<dbReference type="Gene3D" id="1.10.10.60">
    <property type="entry name" value="Homeodomain-like"/>
    <property type="match status" value="1"/>
</dbReference>
<comment type="caution">
    <text evidence="2">The sequence shown here is derived from an EMBL/GenBank/DDBJ whole genome shotgun (WGS) entry which is preliminary data.</text>
</comment>
<dbReference type="InterPro" id="IPR004042">
    <property type="entry name" value="Intein_endonuc_central"/>
</dbReference>
<dbReference type="Proteomes" id="UP000226357">
    <property type="component" value="Unassembled WGS sequence"/>
</dbReference>
<dbReference type="AlphaFoldDB" id="A0AA44Q9S8"/>
<dbReference type="Gene3D" id="3.10.28.10">
    <property type="entry name" value="Homing endonucleases"/>
    <property type="match status" value="1"/>
</dbReference>
<dbReference type="Pfam" id="PF14528">
    <property type="entry name" value="LAGLIDADG_3"/>
    <property type="match status" value="2"/>
</dbReference>
<evidence type="ECO:0000313" key="2">
    <source>
        <dbReference type="EMBL" id="PFR99814.1"/>
    </source>
</evidence>
<dbReference type="RefSeq" id="WP_098618056.1">
    <property type="nucleotide sequence ID" value="NZ_NVBO01000121.1"/>
</dbReference>
<dbReference type="InterPro" id="IPR006142">
    <property type="entry name" value="INTEIN"/>
</dbReference>
<keyword evidence="2" id="KW-0378">Hydrolase</keyword>
<proteinExistence type="predicted"/>
<keyword evidence="2" id="KW-0540">Nuclease</keyword>
<dbReference type="InterPro" id="IPR027434">
    <property type="entry name" value="Homing_endonucl"/>
</dbReference>
<dbReference type="SUPFAM" id="SSF55608">
    <property type="entry name" value="Homing endonucleases"/>
    <property type="match status" value="2"/>
</dbReference>
<dbReference type="PROSITE" id="PS50819">
    <property type="entry name" value="INTEIN_ENDONUCLEASE"/>
    <property type="match status" value="1"/>
</dbReference>
<protein>
    <submittedName>
        <fullName evidence="2">Endonuclease</fullName>
    </submittedName>
</protein>
<dbReference type="GO" id="GO:0004519">
    <property type="term" value="F:endonuclease activity"/>
    <property type="evidence" value="ECO:0007669"/>
    <property type="project" value="UniProtKB-KW"/>
</dbReference>
<sequence>MLEGSKRHYKCTLEKSEIIKLYLEGESTSNIAKLANVSARYIRMILTNNNVETRTRGSWKRKYHLNENYFKYWSNNMAYILGFFIADGVIPKDNQTVSISQKDSEILDAIKTELTSNQPLYQNKHTGVYMLNLNSKIMKNDLINIHGITPCKSYDVQFPYVPKEYLHHFIRGYFDGDGYINYPTYTVSFVGGSSSFMNSLNRILQEQNLKSSLVNKKSYYRVILSGRRTIQLFANWIYKDKEIFLQRKYNVFQKETLSLEELQDRKLKRTKNAVAQRKRGFLNHYQQHKCIDTSCKYISIKNSTFRKWLKTDLEFKKQFEKFSLK</sequence>
<dbReference type="GO" id="GO:0016539">
    <property type="term" value="P:intein-mediated protein splicing"/>
    <property type="evidence" value="ECO:0007669"/>
    <property type="project" value="InterPro"/>
</dbReference>
<dbReference type="PRINTS" id="PR00379">
    <property type="entry name" value="INTEIN"/>
</dbReference>
<gene>
    <name evidence="2" type="ORF">COK38_14815</name>
</gene>
<accession>A0AA44Q9S8</accession>
<dbReference type="EMBL" id="NVBO01000121">
    <property type="protein sequence ID" value="PFR99814.1"/>
    <property type="molecule type" value="Genomic_DNA"/>
</dbReference>
<reference evidence="2 3" key="1">
    <citation type="submission" date="2017-09" db="EMBL/GenBank/DDBJ databases">
        <title>Large-scale bioinformatics analysis of Bacillus genomes uncovers conserved roles of natural products in bacterial physiology.</title>
        <authorList>
            <consortium name="Agbiome Team Llc"/>
            <person name="Bleich R.M."/>
            <person name="Grubbs K.J."/>
            <person name="Santa Maria K.C."/>
            <person name="Allen S.E."/>
            <person name="Farag S."/>
            <person name="Shank E.A."/>
            <person name="Bowers A."/>
        </authorList>
    </citation>
    <scope>NUCLEOTIDE SEQUENCE [LARGE SCALE GENOMIC DNA]</scope>
    <source>
        <strain evidence="2 3">AFS067272</strain>
    </source>
</reference>
<keyword evidence="2" id="KW-0255">Endonuclease</keyword>
<organism evidence="2 3">
    <name type="scientific">Bacillus cereus</name>
    <dbReference type="NCBI Taxonomy" id="1396"/>
    <lineage>
        <taxon>Bacteria</taxon>
        <taxon>Bacillati</taxon>
        <taxon>Bacillota</taxon>
        <taxon>Bacilli</taxon>
        <taxon>Bacillales</taxon>
        <taxon>Bacillaceae</taxon>
        <taxon>Bacillus</taxon>
        <taxon>Bacillus cereus group</taxon>
    </lineage>
</organism>
<evidence type="ECO:0000313" key="3">
    <source>
        <dbReference type="Proteomes" id="UP000226357"/>
    </source>
</evidence>
<name>A0AA44Q9S8_BACCE</name>